<evidence type="ECO:0000313" key="5">
    <source>
        <dbReference type="Proteomes" id="UP000772196"/>
    </source>
</evidence>
<dbReference type="PANTHER" id="PTHR43540">
    <property type="entry name" value="PEROXYUREIDOACRYLATE/UREIDOACRYLATE AMIDOHYDROLASE-RELATED"/>
    <property type="match status" value="1"/>
</dbReference>
<dbReference type="RefSeq" id="WP_168540361.1">
    <property type="nucleotide sequence ID" value="NZ_JAAWWP010000009.1"/>
</dbReference>
<feature type="compositionally biased region" description="Low complexity" evidence="2">
    <location>
        <begin position="242"/>
        <end position="256"/>
    </location>
</feature>
<sequence length="274" mass="28933">MTASASAARGTALVVVDVQNDFCAGPLAASRYPGDPGRLAEVVANTARAVAAARARGVEVVLVRFLGDPEYQGAAWRRRDVARGKPPKCLAGTWGAEFTAPLQPAPGEAVFTKHASFDAFLAQGPEPYGGVEDAEVPVSARGLERYLTQRGISHLAFAGLFADVCVDSTARTAFQKGFHLTVLSDCTTALHTSDEQILTFMRRLYGARVTTHDHPSLWARHPEEDPWTEPPATSAPPPAAPAPMSIPAAVPAAVPAPENPLPHQAAPAPENPPR</sequence>
<dbReference type="InterPro" id="IPR050272">
    <property type="entry name" value="Isochorismatase-like_hydrls"/>
</dbReference>
<keyword evidence="5" id="KW-1185">Reference proteome</keyword>
<feature type="domain" description="Isochorismatase-like" evidence="3">
    <location>
        <begin position="11"/>
        <end position="213"/>
    </location>
</feature>
<feature type="region of interest" description="Disordered" evidence="2">
    <location>
        <begin position="217"/>
        <end position="274"/>
    </location>
</feature>
<dbReference type="Proteomes" id="UP000772196">
    <property type="component" value="Unassembled WGS sequence"/>
</dbReference>
<dbReference type="InterPro" id="IPR036380">
    <property type="entry name" value="Isochorismatase-like_sf"/>
</dbReference>
<accession>A0ABX1H3G0</accession>
<dbReference type="InterPro" id="IPR000868">
    <property type="entry name" value="Isochorismatase-like_dom"/>
</dbReference>
<name>A0ABX1H3G0_9ACTN</name>
<dbReference type="Gene3D" id="3.40.50.850">
    <property type="entry name" value="Isochorismatase-like"/>
    <property type="match status" value="1"/>
</dbReference>
<dbReference type="EMBL" id="JAAWWP010000009">
    <property type="protein sequence ID" value="NKI42894.1"/>
    <property type="molecule type" value="Genomic_DNA"/>
</dbReference>
<proteinExistence type="predicted"/>
<reference evidence="4 5" key="1">
    <citation type="submission" date="2020-04" db="EMBL/GenBank/DDBJ databases">
        <title>Phylogenetic Diversity and Antibacterial Activity against Ralstonia solanacearum of Endophytic Actinomycete Isolated from Moss.</title>
        <authorList>
            <person name="Zhuang X."/>
        </authorList>
    </citation>
    <scope>NUCLEOTIDE SEQUENCE [LARGE SCALE GENOMIC DNA]</scope>
    <source>
        <strain evidence="4 5">LD120</strain>
    </source>
</reference>
<keyword evidence="1 4" id="KW-0378">Hydrolase</keyword>
<evidence type="ECO:0000259" key="3">
    <source>
        <dbReference type="Pfam" id="PF00857"/>
    </source>
</evidence>
<dbReference type="SUPFAM" id="SSF52499">
    <property type="entry name" value="Isochorismatase-like hydrolases"/>
    <property type="match status" value="1"/>
</dbReference>
<organism evidence="4 5">
    <name type="scientific">Streptomyces physcomitrii</name>
    <dbReference type="NCBI Taxonomy" id="2724184"/>
    <lineage>
        <taxon>Bacteria</taxon>
        <taxon>Bacillati</taxon>
        <taxon>Actinomycetota</taxon>
        <taxon>Actinomycetes</taxon>
        <taxon>Kitasatosporales</taxon>
        <taxon>Streptomycetaceae</taxon>
        <taxon>Streptomyces</taxon>
    </lineage>
</organism>
<dbReference type="GO" id="GO:0016787">
    <property type="term" value="F:hydrolase activity"/>
    <property type="evidence" value="ECO:0007669"/>
    <property type="project" value="UniProtKB-KW"/>
</dbReference>
<dbReference type="PANTHER" id="PTHR43540:SF1">
    <property type="entry name" value="ISOCHORISMATASE HYDROLASE"/>
    <property type="match status" value="1"/>
</dbReference>
<evidence type="ECO:0000256" key="2">
    <source>
        <dbReference type="SAM" id="MobiDB-lite"/>
    </source>
</evidence>
<evidence type="ECO:0000313" key="4">
    <source>
        <dbReference type="EMBL" id="NKI42894.1"/>
    </source>
</evidence>
<evidence type="ECO:0000256" key="1">
    <source>
        <dbReference type="ARBA" id="ARBA00022801"/>
    </source>
</evidence>
<protein>
    <submittedName>
        <fullName evidence="4">Cysteine hydrolase</fullName>
    </submittedName>
</protein>
<comment type="caution">
    <text evidence="4">The sequence shown here is derived from an EMBL/GenBank/DDBJ whole genome shotgun (WGS) entry which is preliminary data.</text>
</comment>
<dbReference type="Pfam" id="PF00857">
    <property type="entry name" value="Isochorismatase"/>
    <property type="match status" value="1"/>
</dbReference>
<gene>
    <name evidence="4" type="ORF">HFV08_16950</name>
</gene>
<dbReference type="CDD" id="cd00431">
    <property type="entry name" value="cysteine_hydrolases"/>
    <property type="match status" value="1"/>
</dbReference>